<dbReference type="Proteomes" id="UP000198417">
    <property type="component" value="Unassembled WGS sequence"/>
</dbReference>
<reference evidence="1 2" key="1">
    <citation type="submission" date="2017-06" db="EMBL/GenBank/DDBJ databases">
        <authorList>
            <person name="Kim H.J."/>
            <person name="Triplett B.A."/>
        </authorList>
    </citation>
    <scope>NUCLEOTIDE SEQUENCE [LARGE SCALE GENOMIC DNA]</scope>
    <source>
        <strain evidence="1 2">DSM 29052</strain>
    </source>
</reference>
<sequence length="58" mass="6154">MASLQEAVTTKFLETLGGDEAFDQSKTVKLEALLTADGKIKVDDLTAIFALPEGGEIL</sequence>
<accession>A0A238Z1N4</accession>
<organism evidence="1 2">
    <name type="scientific">Puniceibacterium sediminis</name>
    <dbReference type="NCBI Taxonomy" id="1608407"/>
    <lineage>
        <taxon>Bacteria</taxon>
        <taxon>Pseudomonadati</taxon>
        <taxon>Pseudomonadota</taxon>
        <taxon>Alphaproteobacteria</taxon>
        <taxon>Rhodobacterales</taxon>
        <taxon>Paracoccaceae</taxon>
        <taxon>Puniceibacterium</taxon>
    </lineage>
</organism>
<evidence type="ECO:0000313" key="2">
    <source>
        <dbReference type="Proteomes" id="UP000198417"/>
    </source>
</evidence>
<dbReference type="AlphaFoldDB" id="A0A238Z1N4"/>
<keyword evidence="2" id="KW-1185">Reference proteome</keyword>
<dbReference type="EMBL" id="FZNN01000022">
    <property type="protein sequence ID" value="SNR76753.1"/>
    <property type="molecule type" value="Genomic_DNA"/>
</dbReference>
<name>A0A238Z1N4_9RHOB</name>
<gene>
    <name evidence="1" type="ORF">SAMN06265370_1223</name>
</gene>
<proteinExistence type="predicted"/>
<protein>
    <submittedName>
        <fullName evidence="1">Uncharacterized protein</fullName>
    </submittedName>
</protein>
<evidence type="ECO:0000313" key="1">
    <source>
        <dbReference type="EMBL" id="SNR76753.1"/>
    </source>
</evidence>